<organism evidence="2 3">
    <name type="scientific">Candidatus Falkowbacteria bacterium RBG_13_39_14</name>
    <dbReference type="NCBI Taxonomy" id="1797985"/>
    <lineage>
        <taxon>Bacteria</taxon>
        <taxon>Candidatus Falkowiibacteriota</taxon>
    </lineage>
</organism>
<dbReference type="InterPro" id="IPR036378">
    <property type="entry name" value="FAS1_dom_sf"/>
</dbReference>
<dbReference type="Pfam" id="PF02469">
    <property type="entry name" value="Fasciclin"/>
    <property type="match status" value="1"/>
</dbReference>
<proteinExistence type="predicted"/>
<accession>A0A1F5S134</accession>
<dbReference type="FunFam" id="2.30.180.10:FF:000032">
    <property type="entry name" value="Fasciclin domain-containing protein, putative"/>
    <property type="match status" value="1"/>
</dbReference>
<dbReference type="SUPFAM" id="SSF82153">
    <property type="entry name" value="FAS1 domain"/>
    <property type="match status" value="1"/>
</dbReference>
<dbReference type="PANTHER" id="PTHR10900:SF77">
    <property type="entry name" value="FI19380P1"/>
    <property type="match status" value="1"/>
</dbReference>
<sequence>MKNKTIIENAKAAGEFNTLLKMLGKAGLTRKLNSKWPFTVFAPSDKAFAEVPPSELEKWMNNKERLEKILTYHVLQGLAMSADVKKMETVKTLHGRRLDINVTSKGIRVNGAKVLKPDIECSNGVIHIIDSVLTP</sequence>
<dbReference type="Gene3D" id="2.30.180.10">
    <property type="entry name" value="FAS1 domain"/>
    <property type="match status" value="1"/>
</dbReference>
<comment type="caution">
    <text evidence="2">The sequence shown here is derived from an EMBL/GenBank/DDBJ whole genome shotgun (WGS) entry which is preliminary data.</text>
</comment>
<evidence type="ECO:0000313" key="2">
    <source>
        <dbReference type="EMBL" id="OGF20272.1"/>
    </source>
</evidence>
<gene>
    <name evidence="2" type="ORF">A2Y83_01935</name>
</gene>
<dbReference type="AlphaFoldDB" id="A0A1F5S134"/>
<protein>
    <recommendedName>
        <fullName evidence="1">FAS1 domain-containing protein</fullName>
    </recommendedName>
</protein>
<feature type="domain" description="FAS1" evidence="1">
    <location>
        <begin position="3"/>
        <end position="133"/>
    </location>
</feature>
<evidence type="ECO:0000313" key="3">
    <source>
        <dbReference type="Proteomes" id="UP000178323"/>
    </source>
</evidence>
<dbReference type="PANTHER" id="PTHR10900">
    <property type="entry name" value="PERIOSTIN-RELATED"/>
    <property type="match status" value="1"/>
</dbReference>
<dbReference type="Proteomes" id="UP000178323">
    <property type="component" value="Unassembled WGS sequence"/>
</dbReference>
<dbReference type="STRING" id="1797985.A2Y83_01935"/>
<dbReference type="SMART" id="SM00554">
    <property type="entry name" value="FAS1"/>
    <property type="match status" value="1"/>
</dbReference>
<evidence type="ECO:0000259" key="1">
    <source>
        <dbReference type="PROSITE" id="PS50213"/>
    </source>
</evidence>
<dbReference type="EMBL" id="MFFS01000100">
    <property type="protein sequence ID" value="OGF20272.1"/>
    <property type="molecule type" value="Genomic_DNA"/>
</dbReference>
<name>A0A1F5S134_9BACT</name>
<reference evidence="2 3" key="1">
    <citation type="journal article" date="2016" name="Nat. Commun.">
        <title>Thousands of microbial genomes shed light on interconnected biogeochemical processes in an aquifer system.</title>
        <authorList>
            <person name="Anantharaman K."/>
            <person name="Brown C.T."/>
            <person name="Hug L.A."/>
            <person name="Sharon I."/>
            <person name="Castelle C.J."/>
            <person name="Probst A.J."/>
            <person name="Thomas B.C."/>
            <person name="Singh A."/>
            <person name="Wilkins M.J."/>
            <person name="Karaoz U."/>
            <person name="Brodie E.L."/>
            <person name="Williams K.H."/>
            <person name="Hubbard S.S."/>
            <person name="Banfield J.F."/>
        </authorList>
    </citation>
    <scope>NUCLEOTIDE SEQUENCE [LARGE SCALE GENOMIC DNA]</scope>
</reference>
<dbReference type="InterPro" id="IPR050904">
    <property type="entry name" value="Adhesion/Biosynth-related"/>
</dbReference>
<dbReference type="InterPro" id="IPR000782">
    <property type="entry name" value="FAS1_domain"/>
</dbReference>
<dbReference type="PROSITE" id="PS50213">
    <property type="entry name" value="FAS1"/>
    <property type="match status" value="1"/>
</dbReference>